<gene>
    <name evidence="3" type="ORF">A2801_00020</name>
</gene>
<dbReference type="InterPro" id="IPR018392">
    <property type="entry name" value="LysM"/>
</dbReference>
<dbReference type="CDD" id="cd00118">
    <property type="entry name" value="LysM"/>
    <property type="match status" value="2"/>
</dbReference>
<dbReference type="PROSITE" id="PS51782">
    <property type="entry name" value="LYSM"/>
    <property type="match status" value="2"/>
</dbReference>
<protein>
    <recommendedName>
        <fullName evidence="2">LysM domain-containing protein</fullName>
    </recommendedName>
</protein>
<dbReference type="Proteomes" id="UP000177263">
    <property type="component" value="Unassembled WGS sequence"/>
</dbReference>
<evidence type="ECO:0000313" key="3">
    <source>
        <dbReference type="EMBL" id="OGM29777.1"/>
    </source>
</evidence>
<keyword evidence="1" id="KW-0472">Membrane</keyword>
<dbReference type="AlphaFoldDB" id="A0A1F7YR99"/>
<dbReference type="InterPro" id="IPR052196">
    <property type="entry name" value="Bact_Kbp"/>
</dbReference>
<dbReference type="InterPro" id="IPR036779">
    <property type="entry name" value="LysM_dom_sf"/>
</dbReference>
<reference evidence="3 4" key="1">
    <citation type="journal article" date="2016" name="Nat. Commun.">
        <title>Thousands of microbial genomes shed light on interconnected biogeochemical processes in an aquifer system.</title>
        <authorList>
            <person name="Anantharaman K."/>
            <person name="Brown C.T."/>
            <person name="Hug L.A."/>
            <person name="Sharon I."/>
            <person name="Castelle C.J."/>
            <person name="Probst A.J."/>
            <person name="Thomas B.C."/>
            <person name="Singh A."/>
            <person name="Wilkins M.J."/>
            <person name="Karaoz U."/>
            <person name="Brodie E.L."/>
            <person name="Williams K.H."/>
            <person name="Hubbard S.S."/>
            <person name="Banfield J.F."/>
        </authorList>
    </citation>
    <scope>NUCLEOTIDE SEQUENCE [LARGE SCALE GENOMIC DNA]</scope>
</reference>
<dbReference type="PANTHER" id="PTHR34700:SF4">
    <property type="entry name" value="PHAGE-LIKE ELEMENT PBSX PROTEIN XKDP"/>
    <property type="match status" value="1"/>
</dbReference>
<evidence type="ECO:0000313" key="4">
    <source>
        <dbReference type="Proteomes" id="UP000177263"/>
    </source>
</evidence>
<feature type="transmembrane region" description="Helical" evidence="1">
    <location>
        <begin position="20"/>
        <end position="37"/>
    </location>
</feature>
<name>A0A1F7YR99_9BACT</name>
<dbReference type="STRING" id="1802500.A2801_00020"/>
<organism evidence="3 4">
    <name type="scientific">Candidatus Woesebacteria bacterium RIFCSPHIGHO2_01_FULL_41_10</name>
    <dbReference type="NCBI Taxonomy" id="1802500"/>
    <lineage>
        <taxon>Bacteria</taxon>
        <taxon>Candidatus Woeseibacteriota</taxon>
    </lineage>
</organism>
<comment type="caution">
    <text evidence="3">The sequence shown here is derived from an EMBL/GenBank/DDBJ whole genome shotgun (WGS) entry which is preliminary data.</text>
</comment>
<accession>A0A1F7YR99</accession>
<dbReference type="Pfam" id="PF01476">
    <property type="entry name" value="LysM"/>
    <property type="match status" value="2"/>
</dbReference>
<evidence type="ECO:0000259" key="2">
    <source>
        <dbReference type="PROSITE" id="PS51782"/>
    </source>
</evidence>
<keyword evidence="1" id="KW-0812">Transmembrane</keyword>
<dbReference type="SMART" id="SM00257">
    <property type="entry name" value="LysM"/>
    <property type="match status" value="2"/>
</dbReference>
<sequence length="217" mass="23580">MELKNMLKNLKLHESTISMVLGFLVIVVVGLVVVNYFRNLDTGETFPTGANTEQQAEEQNSYTVAAGDTLWSISEKFYGTGFNWVDIRDANNLSSGNIEVGQILSIPGADSRPEGEEGEVAMATAEPEEVPATPVVTLEPTTETASPVPTIAQPEPTIEEQVSPIIGDNYTVVRGDNLWEIAERAYGDGFRWVDIAEANDLVHPSLIHAGNVLVLPR</sequence>
<dbReference type="Gene3D" id="3.10.350.10">
    <property type="entry name" value="LysM domain"/>
    <property type="match status" value="2"/>
</dbReference>
<feature type="domain" description="LysM" evidence="2">
    <location>
        <begin position="60"/>
        <end position="106"/>
    </location>
</feature>
<evidence type="ECO:0000256" key="1">
    <source>
        <dbReference type="SAM" id="Phobius"/>
    </source>
</evidence>
<dbReference type="SUPFAM" id="SSF54106">
    <property type="entry name" value="LysM domain"/>
    <property type="match status" value="2"/>
</dbReference>
<keyword evidence="1" id="KW-1133">Transmembrane helix</keyword>
<feature type="domain" description="LysM" evidence="2">
    <location>
        <begin position="168"/>
        <end position="215"/>
    </location>
</feature>
<dbReference type="PANTHER" id="PTHR34700">
    <property type="entry name" value="POTASSIUM BINDING PROTEIN KBP"/>
    <property type="match status" value="1"/>
</dbReference>
<dbReference type="EMBL" id="MGGM01000009">
    <property type="protein sequence ID" value="OGM29777.1"/>
    <property type="molecule type" value="Genomic_DNA"/>
</dbReference>
<proteinExistence type="predicted"/>